<reference evidence="3" key="1">
    <citation type="submission" date="2016-04" db="EMBL/GenBank/DDBJ databases">
        <authorList>
            <person name="Chen L."/>
            <person name="Zhuang W."/>
            <person name="Wang G."/>
        </authorList>
    </citation>
    <scope>NUCLEOTIDE SEQUENCE [LARGE SCALE GENOMIC DNA]</scope>
    <source>
        <strain evidence="3">17621</strain>
    </source>
</reference>
<dbReference type="RefSeq" id="WP_081204461.1">
    <property type="nucleotide sequence ID" value="NZ_FOCZ01000003.1"/>
</dbReference>
<dbReference type="AlphaFoldDB" id="A0A1V9E1E7"/>
<proteinExistence type="predicted"/>
<feature type="chain" id="PRO_5010693266" description="TRASH domain-containing protein" evidence="1">
    <location>
        <begin position="24"/>
        <end position="73"/>
    </location>
</feature>
<feature type="signal peptide" evidence="1">
    <location>
        <begin position="1"/>
        <end position="23"/>
    </location>
</feature>
<protein>
    <recommendedName>
        <fullName evidence="4">TRASH domain-containing protein</fullName>
    </recommendedName>
</protein>
<evidence type="ECO:0000313" key="3">
    <source>
        <dbReference type="Proteomes" id="UP000192610"/>
    </source>
</evidence>
<dbReference type="OrthoDB" id="680412at2"/>
<keyword evidence="1" id="KW-0732">Signal</keyword>
<dbReference type="Proteomes" id="UP000192610">
    <property type="component" value="Unassembled WGS sequence"/>
</dbReference>
<dbReference type="EMBL" id="LVXG01000078">
    <property type="protein sequence ID" value="OQP39958.1"/>
    <property type="molecule type" value="Genomic_DNA"/>
</dbReference>
<evidence type="ECO:0008006" key="4">
    <source>
        <dbReference type="Google" id="ProtNLM"/>
    </source>
</evidence>
<organism evidence="2 3">
    <name type="scientific">Niastella yeongjuensis</name>
    <dbReference type="NCBI Taxonomy" id="354355"/>
    <lineage>
        <taxon>Bacteria</taxon>
        <taxon>Pseudomonadati</taxon>
        <taxon>Bacteroidota</taxon>
        <taxon>Chitinophagia</taxon>
        <taxon>Chitinophagales</taxon>
        <taxon>Chitinophagaceae</taxon>
        <taxon>Niastella</taxon>
    </lineage>
</organism>
<sequence>MKSISKVFAATVILLNLSLASQAQDKKQDPEKPKKEKKMKLKEHVCTQACHDSGKHVYAHGEKGHVCTDACKK</sequence>
<keyword evidence="3" id="KW-1185">Reference proteome</keyword>
<evidence type="ECO:0000313" key="2">
    <source>
        <dbReference type="EMBL" id="OQP39958.1"/>
    </source>
</evidence>
<accession>A0A1V9E1E7</accession>
<name>A0A1V9E1E7_9BACT</name>
<dbReference type="STRING" id="354355.SAMN05660816_02189"/>
<evidence type="ECO:0000256" key="1">
    <source>
        <dbReference type="SAM" id="SignalP"/>
    </source>
</evidence>
<comment type="caution">
    <text evidence="2">The sequence shown here is derived from an EMBL/GenBank/DDBJ whole genome shotgun (WGS) entry which is preliminary data.</text>
</comment>
<gene>
    <name evidence="2" type="ORF">A4H97_17225</name>
</gene>